<dbReference type="AlphaFoldDB" id="A0A1H4NVF0"/>
<sequence length="180" mass="18943">MTPPRAAGRDTGRMIDLRSPALRRFLLALAVAFAAGLAVGGYLYTRRDPVVAGFVPWTAAWPQHAVVAVVGAFLVLGIRVRRWPPRRPALTPARLLLAAPLLFLLVFAAFRAGVQVLAGLDPNFTVNAWGGPTYLGAMACHYLDLAVGGIVVVGLLRLILTRPASAPGTDGVQRAASAAS</sequence>
<evidence type="ECO:0000313" key="3">
    <source>
        <dbReference type="Proteomes" id="UP000182241"/>
    </source>
</evidence>
<accession>A0A1H4NVF0</accession>
<keyword evidence="1" id="KW-0472">Membrane</keyword>
<gene>
    <name evidence="2" type="ORF">SAMN04489793_1284</name>
</gene>
<feature type="transmembrane region" description="Helical" evidence="1">
    <location>
        <begin position="134"/>
        <end position="156"/>
    </location>
</feature>
<dbReference type="EMBL" id="FNSA01000003">
    <property type="protein sequence ID" value="SEB99196.1"/>
    <property type="molecule type" value="Genomic_DNA"/>
</dbReference>
<dbReference type="STRING" id="57704.SAMN04489793_1284"/>
<feature type="transmembrane region" description="Helical" evidence="1">
    <location>
        <begin position="21"/>
        <end position="44"/>
    </location>
</feature>
<keyword evidence="3" id="KW-1185">Reference proteome</keyword>
<reference evidence="3" key="1">
    <citation type="submission" date="2016-10" db="EMBL/GenBank/DDBJ databases">
        <authorList>
            <person name="Varghese N."/>
            <person name="Submissions S."/>
        </authorList>
    </citation>
    <scope>NUCLEOTIDE SEQUENCE [LARGE SCALE GENOMIC DNA]</scope>
    <source>
        <strain evidence="3">DSM 44234</strain>
    </source>
</reference>
<name>A0A1H4NVF0_TSUTY</name>
<feature type="transmembrane region" description="Helical" evidence="1">
    <location>
        <begin position="64"/>
        <end position="81"/>
    </location>
</feature>
<evidence type="ECO:0000256" key="1">
    <source>
        <dbReference type="SAM" id="Phobius"/>
    </source>
</evidence>
<protein>
    <submittedName>
        <fullName evidence="2">Uncharacterized protein</fullName>
    </submittedName>
</protein>
<evidence type="ECO:0000313" key="2">
    <source>
        <dbReference type="EMBL" id="SEB99196.1"/>
    </source>
</evidence>
<feature type="transmembrane region" description="Helical" evidence="1">
    <location>
        <begin position="93"/>
        <end position="114"/>
    </location>
</feature>
<organism evidence="2 3">
    <name type="scientific">Tsukamurella tyrosinosolvens</name>
    <dbReference type="NCBI Taxonomy" id="57704"/>
    <lineage>
        <taxon>Bacteria</taxon>
        <taxon>Bacillati</taxon>
        <taxon>Actinomycetota</taxon>
        <taxon>Actinomycetes</taxon>
        <taxon>Mycobacteriales</taxon>
        <taxon>Tsukamurellaceae</taxon>
        <taxon>Tsukamurella</taxon>
    </lineage>
</organism>
<keyword evidence="1" id="KW-0812">Transmembrane</keyword>
<dbReference type="Proteomes" id="UP000182241">
    <property type="component" value="Unassembled WGS sequence"/>
</dbReference>
<proteinExistence type="predicted"/>
<keyword evidence="1" id="KW-1133">Transmembrane helix</keyword>